<comment type="caution">
    <text evidence="1">The sequence shown here is derived from an EMBL/GenBank/DDBJ whole genome shotgun (WGS) entry which is preliminary data.</text>
</comment>
<dbReference type="EMBL" id="VXIS01000143">
    <property type="protein sequence ID" value="KAA8901575.1"/>
    <property type="molecule type" value="Genomic_DNA"/>
</dbReference>
<dbReference type="InParanoid" id="A0A5J5ERN6"/>
<proteinExistence type="predicted"/>
<dbReference type="Proteomes" id="UP000326924">
    <property type="component" value="Unassembled WGS sequence"/>
</dbReference>
<name>A0A5J5ERN6_9PEZI</name>
<evidence type="ECO:0000313" key="2">
    <source>
        <dbReference type="Proteomes" id="UP000326924"/>
    </source>
</evidence>
<evidence type="ECO:0000313" key="1">
    <source>
        <dbReference type="EMBL" id="KAA8901575.1"/>
    </source>
</evidence>
<reference evidence="1 2" key="1">
    <citation type="submission" date="2019-09" db="EMBL/GenBank/DDBJ databases">
        <title>Draft genome of the ectomycorrhizal ascomycete Sphaerosporella brunnea.</title>
        <authorList>
            <consortium name="DOE Joint Genome Institute"/>
            <person name="Benucci G.M."/>
            <person name="Marozzi G."/>
            <person name="Antonielli L."/>
            <person name="Sanchez S."/>
            <person name="Marco P."/>
            <person name="Wang X."/>
            <person name="Falini L.B."/>
            <person name="Barry K."/>
            <person name="Haridas S."/>
            <person name="Lipzen A."/>
            <person name="Labutti K."/>
            <person name="Grigoriev I.V."/>
            <person name="Murat C."/>
            <person name="Martin F."/>
            <person name="Albertini E."/>
            <person name="Donnini D."/>
            <person name="Bonito G."/>
        </authorList>
    </citation>
    <scope>NUCLEOTIDE SEQUENCE [LARGE SCALE GENOMIC DNA]</scope>
    <source>
        <strain evidence="1 2">Sb_GMNB300</strain>
    </source>
</reference>
<keyword evidence="2" id="KW-1185">Reference proteome</keyword>
<protein>
    <submittedName>
        <fullName evidence="1">Uncharacterized protein</fullName>
    </submittedName>
</protein>
<dbReference type="AlphaFoldDB" id="A0A5J5ERN6"/>
<accession>A0A5J5ERN6</accession>
<dbReference type="OrthoDB" id="5361794at2759"/>
<gene>
    <name evidence="1" type="ORF">FN846DRAFT_908926</name>
</gene>
<sequence>MEPTQHLTTNLMTAPHLRISIMPQRFTVDFDNETIRGLFSDDWNAIVAEVPQLPALPLNFAQSLERFDQVTTTTDFRKVITTTSYLASGDDNDKDRYFDSEWAENAIRQFLLLFEHEDQPLRSKCHENWYSVNIWSPIIDGSFLSNPGVILVRGEFTCQSSILRRNRRRSEPSLRMSHEFCVMEVATTLRSKPTSKKWLTDKAKLTRVLRDMLSWLITLADHDRRVVDKLQVVGILTAGLDMQMSRRCQRKGYVCLLVRERLRSIPNDVRQFKELLIFLARFVPTKLSHDRGLYHGIQQTIAGAFASALLDELLNDRLTSKRGTVVARLPQPADTPW</sequence>
<organism evidence="1 2">
    <name type="scientific">Sphaerosporella brunnea</name>
    <dbReference type="NCBI Taxonomy" id="1250544"/>
    <lineage>
        <taxon>Eukaryota</taxon>
        <taxon>Fungi</taxon>
        <taxon>Dikarya</taxon>
        <taxon>Ascomycota</taxon>
        <taxon>Pezizomycotina</taxon>
        <taxon>Pezizomycetes</taxon>
        <taxon>Pezizales</taxon>
        <taxon>Pyronemataceae</taxon>
        <taxon>Sphaerosporella</taxon>
    </lineage>
</organism>